<name>A0AC61RZG9_9FIRM</name>
<evidence type="ECO:0000313" key="2">
    <source>
        <dbReference type="Proteomes" id="UP000304953"/>
    </source>
</evidence>
<accession>A0AC61RZG9</accession>
<dbReference type="Proteomes" id="UP000304953">
    <property type="component" value="Unassembled WGS sequence"/>
</dbReference>
<keyword evidence="2" id="KW-1185">Reference proteome</keyword>
<organism evidence="1 2">
    <name type="scientific">Petralouisia muris</name>
    <dbReference type="NCBI Taxonomy" id="3032872"/>
    <lineage>
        <taxon>Bacteria</taxon>
        <taxon>Bacillati</taxon>
        <taxon>Bacillota</taxon>
        <taxon>Clostridia</taxon>
        <taxon>Lachnospirales</taxon>
        <taxon>Lachnospiraceae</taxon>
        <taxon>Petralouisia</taxon>
    </lineage>
</organism>
<dbReference type="EMBL" id="SRYA01000009">
    <property type="protein sequence ID" value="TGY97241.1"/>
    <property type="molecule type" value="Genomic_DNA"/>
</dbReference>
<comment type="caution">
    <text evidence="1">The sequence shown here is derived from an EMBL/GenBank/DDBJ whole genome shotgun (WGS) entry which is preliminary data.</text>
</comment>
<proteinExistence type="predicted"/>
<sequence length="961" mass="105766">MKKIIKRVCAVLIALVVILLAGATAVAIPLSNNYASMISMALGQSAVKTEGGSNPTYYESAYSTEEDMAKHAEEMCQELEREGMVLLINENQTLPLKQEAKISLMGQNSVDLVYGGAGAGSVDTSKAGTMKEAMESAGFEVNQTLWDFYDTGAGSAYRKEVPSVTGQGNLAAHEVPQSEYTDEVLKSLEEYNDAAIVVIGRGGSESMDLPAEYLEFTKEELDLIRLSRENFDKVVLVLNITNPMNLSALEEYEIDACLWVGALGQRGVYAIGEALNGTVNPSGRLVDTYAYEPGLAPAAVNFGDYTIVNSQVKAGNKYMVYAEGIYVGYRYYETRYEDVVLGNEDAANYDYQSQVQFPFGYGLSYTEFAWSDYKVTENADDFTVSVTVENTGDAAGKETVQVYLQSPYTKYDRENEIEKASVELAGFAKTGLLEPGEKETVAINVPKEALKVYDRKGYGTYILEKGEYFLAAGKNAHDALNHILSAKGKTEAEGMTEEGDKAMAYAYTQKKTDSDTYALSAETGEKIQNQMEDVDICNYDEDFAYLSRSDWSGTWPEVYGGGKLEASEELLKALELPEVKEDGNAQMPEFEAVTNETGELKLADMIGADFEDKRWDDLLNQISKKELYDLVRHGGYGTYAVSSIGLPGTIHKDGPAGISSTLAGGNLSCMAYPPEVVVASTWNAELVEAFGRLVGEDSLSSGVSVWYAPAMNIHRTARSGRNFEYYSEDGFLSGKMGAAEVAGFQSMGGIVTIKHFALNDQETNRIGGAIFSNEQAAREIYLKPFELAITEGNANGIMSSMNRVGARWMGAHEGVMTNIVRNEWDFQGFVITDQTSFPNFDYCDIRAGLAAGNDMWLNTANNMWALKEEELTAEVMQNVRQAAHRFLYVAANSNAMNGVDRDTKVMNVKAGWQKLIPPLVIVMALIFIGGMYAAYCLWGTKKHLRRKQERKDRRNHSAMYR</sequence>
<reference evidence="1" key="1">
    <citation type="submission" date="2019-04" db="EMBL/GenBank/DDBJ databases">
        <title>Microbes associate with the intestines of laboratory mice.</title>
        <authorList>
            <person name="Navarre W."/>
            <person name="Wong E."/>
            <person name="Huang K."/>
            <person name="Tropini C."/>
            <person name="Ng K."/>
            <person name="Yu B."/>
        </authorList>
    </citation>
    <scope>NUCLEOTIDE SEQUENCE</scope>
    <source>
        <strain evidence="1">NM01_1-7b</strain>
    </source>
</reference>
<gene>
    <name evidence="1" type="ORF">E5329_06115</name>
</gene>
<evidence type="ECO:0000313" key="1">
    <source>
        <dbReference type="EMBL" id="TGY97241.1"/>
    </source>
</evidence>
<protein>
    <submittedName>
        <fullName evidence="1">Beta-glucosidase</fullName>
    </submittedName>
</protein>